<evidence type="ECO:0000313" key="2">
    <source>
        <dbReference type="Proteomes" id="UP001495147"/>
    </source>
</evidence>
<dbReference type="PANTHER" id="PTHR35175:SF2">
    <property type="entry name" value="DUF1289 DOMAIN-CONTAINING PROTEIN"/>
    <property type="match status" value="1"/>
</dbReference>
<accession>A0ABV0G5K2</accession>
<dbReference type="Proteomes" id="UP001495147">
    <property type="component" value="Unassembled WGS sequence"/>
</dbReference>
<sequence>MSAPLALSPCTRVCRMDERLGWCRGCARSLNEIARWRDADDADKQRILTALPPRRAQLQREGRWLEPDAGSADLLF</sequence>
<dbReference type="PANTHER" id="PTHR35175">
    <property type="entry name" value="DUF1289 DOMAIN-CONTAINING PROTEIN"/>
    <property type="match status" value="1"/>
</dbReference>
<dbReference type="RefSeq" id="WP_347705823.1">
    <property type="nucleotide sequence ID" value="NZ_JBDPZD010000005.1"/>
</dbReference>
<dbReference type="InterPro" id="IPR010710">
    <property type="entry name" value="DUF1289"/>
</dbReference>
<dbReference type="Pfam" id="PF06945">
    <property type="entry name" value="DUF1289"/>
    <property type="match status" value="1"/>
</dbReference>
<evidence type="ECO:0000313" key="1">
    <source>
        <dbReference type="EMBL" id="MEO3693002.1"/>
    </source>
</evidence>
<keyword evidence="2" id="KW-1185">Reference proteome</keyword>
<organism evidence="1 2">
    <name type="scientific">Roseateles paludis</name>
    <dbReference type="NCBI Taxonomy" id="3145238"/>
    <lineage>
        <taxon>Bacteria</taxon>
        <taxon>Pseudomonadati</taxon>
        <taxon>Pseudomonadota</taxon>
        <taxon>Betaproteobacteria</taxon>
        <taxon>Burkholderiales</taxon>
        <taxon>Sphaerotilaceae</taxon>
        <taxon>Roseateles</taxon>
    </lineage>
</organism>
<gene>
    <name evidence="1" type="ORF">ABDJ85_16135</name>
</gene>
<comment type="caution">
    <text evidence="1">The sequence shown here is derived from an EMBL/GenBank/DDBJ whole genome shotgun (WGS) entry which is preliminary data.</text>
</comment>
<name>A0ABV0G5K2_9BURK</name>
<proteinExistence type="predicted"/>
<reference evidence="1 2" key="1">
    <citation type="submission" date="2024-05" db="EMBL/GenBank/DDBJ databases">
        <title>Roseateles sp. DJS-2-20 16S ribosomal RNA gene Genome sequencing and assembly.</title>
        <authorList>
            <person name="Woo H."/>
        </authorList>
    </citation>
    <scope>NUCLEOTIDE SEQUENCE [LARGE SCALE GENOMIC DNA]</scope>
    <source>
        <strain evidence="1 2">DJS-2-20</strain>
    </source>
</reference>
<dbReference type="EMBL" id="JBDPZD010000005">
    <property type="protein sequence ID" value="MEO3693002.1"/>
    <property type="molecule type" value="Genomic_DNA"/>
</dbReference>
<protein>
    <submittedName>
        <fullName evidence="1">DUF1289 domain-containing protein</fullName>
    </submittedName>
</protein>